<sequence length="262" mass="30195">MMLRVLRSTSAIMLRVLTPAMVIIVLAINVAKAADLARNCKDLQISGMSEDGTGTIYPFSEHPEQYVTVYCDQTTAGGGWTVILRRDNYEFQEDFYRSFDEYATGFGDVKHDFWLGNDVIHELTNQGITELYVDLEDWEGETKYAYYKFFYLAGREPDAPYAPPYQMEATLYEGTAGDCMAYQNGMGFTTFDNDMDDKDDGNCAEKFYGAWWHRLCYMGMLTGRYYPNSQNVTDGVMWWSFHIENEFYTLKRAAMMVRPQAL</sequence>
<dbReference type="AlphaFoldDB" id="A0AAV2PW26"/>
<dbReference type="Proteomes" id="UP001497623">
    <property type="component" value="Unassembled WGS sequence"/>
</dbReference>
<dbReference type="EMBL" id="CAXKWB010001586">
    <property type="protein sequence ID" value="CAL4064888.1"/>
    <property type="molecule type" value="Genomic_DNA"/>
</dbReference>
<dbReference type="NCBIfam" id="NF040941">
    <property type="entry name" value="GGGWT_bact"/>
    <property type="match status" value="1"/>
</dbReference>
<gene>
    <name evidence="2" type="ORF">MNOR_LOCUS4346</name>
</gene>
<dbReference type="InterPro" id="IPR036056">
    <property type="entry name" value="Fibrinogen-like_C"/>
</dbReference>
<dbReference type="InterPro" id="IPR002181">
    <property type="entry name" value="Fibrinogen_a/b/g_C_dom"/>
</dbReference>
<comment type="caution">
    <text evidence="2">The sequence shown here is derived from an EMBL/GenBank/DDBJ whole genome shotgun (WGS) entry which is preliminary data.</text>
</comment>
<proteinExistence type="predicted"/>
<dbReference type="Gene3D" id="3.90.215.10">
    <property type="entry name" value="Gamma Fibrinogen, chain A, domain 1"/>
    <property type="match status" value="1"/>
</dbReference>
<dbReference type="SMART" id="SM00186">
    <property type="entry name" value="FBG"/>
    <property type="match status" value="1"/>
</dbReference>
<keyword evidence="3" id="KW-1185">Reference proteome</keyword>
<evidence type="ECO:0000259" key="1">
    <source>
        <dbReference type="PROSITE" id="PS51406"/>
    </source>
</evidence>
<dbReference type="CDD" id="cd00087">
    <property type="entry name" value="FReD"/>
    <property type="match status" value="1"/>
</dbReference>
<dbReference type="SUPFAM" id="SSF56496">
    <property type="entry name" value="Fibrinogen C-terminal domain-like"/>
    <property type="match status" value="1"/>
</dbReference>
<evidence type="ECO:0000313" key="2">
    <source>
        <dbReference type="EMBL" id="CAL4064888.1"/>
    </source>
</evidence>
<dbReference type="PROSITE" id="PS51406">
    <property type="entry name" value="FIBRINOGEN_C_2"/>
    <property type="match status" value="1"/>
</dbReference>
<dbReference type="InterPro" id="IPR050373">
    <property type="entry name" value="Fibrinogen_C-term_domain"/>
</dbReference>
<dbReference type="InterPro" id="IPR014716">
    <property type="entry name" value="Fibrinogen_a/b/g_C_1"/>
</dbReference>
<dbReference type="Pfam" id="PF00147">
    <property type="entry name" value="Fibrinogen_C"/>
    <property type="match status" value="1"/>
</dbReference>
<evidence type="ECO:0000313" key="3">
    <source>
        <dbReference type="Proteomes" id="UP001497623"/>
    </source>
</evidence>
<accession>A0AAV2PW26</accession>
<feature type="domain" description="Fibrinogen C-terminal" evidence="1">
    <location>
        <begin position="31"/>
        <end position="261"/>
    </location>
</feature>
<reference evidence="2 3" key="1">
    <citation type="submission" date="2024-05" db="EMBL/GenBank/DDBJ databases">
        <authorList>
            <person name="Wallberg A."/>
        </authorList>
    </citation>
    <scope>NUCLEOTIDE SEQUENCE [LARGE SCALE GENOMIC DNA]</scope>
</reference>
<dbReference type="GO" id="GO:0005615">
    <property type="term" value="C:extracellular space"/>
    <property type="evidence" value="ECO:0007669"/>
    <property type="project" value="TreeGrafter"/>
</dbReference>
<protein>
    <recommendedName>
        <fullName evidence="1">Fibrinogen C-terminal domain-containing protein</fullName>
    </recommendedName>
</protein>
<organism evidence="2 3">
    <name type="scientific">Meganyctiphanes norvegica</name>
    <name type="common">Northern krill</name>
    <name type="synonym">Thysanopoda norvegica</name>
    <dbReference type="NCBI Taxonomy" id="48144"/>
    <lineage>
        <taxon>Eukaryota</taxon>
        <taxon>Metazoa</taxon>
        <taxon>Ecdysozoa</taxon>
        <taxon>Arthropoda</taxon>
        <taxon>Crustacea</taxon>
        <taxon>Multicrustacea</taxon>
        <taxon>Malacostraca</taxon>
        <taxon>Eumalacostraca</taxon>
        <taxon>Eucarida</taxon>
        <taxon>Euphausiacea</taxon>
        <taxon>Euphausiidae</taxon>
        <taxon>Meganyctiphanes</taxon>
    </lineage>
</organism>
<dbReference type="PANTHER" id="PTHR19143">
    <property type="entry name" value="FIBRINOGEN/TENASCIN/ANGIOPOEITIN"/>
    <property type="match status" value="1"/>
</dbReference>
<name>A0AAV2PW26_MEGNR</name>